<evidence type="ECO:0000313" key="6">
    <source>
        <dbReference type="EMBL" id="TQM32493.1"/>
    </source>
</evidence>
<keyword evidence="3" id="KW-0804">Transcription</keyword>
<dbReference type="InterPro" id="IPR009057">
    <property type="entry name" value="Homeodomain-like_sf"/>
</dbReference>
<dbReference type="PANTHER" id="PTHR30055:SF239">
    <property type="entry name" value="TRANSCRIPTIONAL REGULATORY PROTEIN"/>
    <property type="match status" value="1"/>
</dbReference>
<feature type="DNA-binding region" description="H-T-H motif" evidence="4">
    <location>
        <begin position="22"/>
        <end position="41"/>
    </location>
</feature>
<evidence type="ECO:0000313" key="7">
    <source>
        <dbReference type="Proteomes" id="UP000316331"/>
    </source>
</evidence>
<dbReference type="SUPFAM" id="SSF46689">
    <property type="entry name" value="Homeodomain-like"/>
    <property type="match status" value="1"/>
</dbReference>
<dbReference type="PANTHER" id="PTHR30055">
    <property type="entry name" value="HTH-TYPE TRANSCRIPTIONAL REGULATOR RUTR"/>
    <property type="match status" value="1"/>
</dbReference>
<protein>
    <submittedName>
        <fullName evidence="6">TetR family transcriptional regulator</fullName>
    </submittedName>
</protein>
<reference evidence="6 7" key="1">
    <citation type="submission" date="2019-06" db="EMBL/GenBank/DDBJ databases">
        <title>Sequencing the genomes of 1000 actinobacteria strains.</title>
        <authorList>
            <person name="Klenk H.-P."/>
        </authorList>
    </citation>
    <scope>NUCLEOTIDE SEQUENCE [LARGE SCALE GENOMIC DNA]</scope>
    <source>
        <strain evidence="6 7">DSM 103495</strain>
    </source>
</reference>
<dbReference type="Gene3D" id="1.10.357.10">
    <property type="entry name" value="Tetracycline Repressor, domain 2"/>
    <property type="match status" value="1"/>
</dbReference>
<dbReference type="InterPro" id="IPR050109">
    <property type="entry name" value="HTH-type_TetR-like_transc_reg"/>
</dbReference>
<name>A0A543FF48_9NOCA</name>
<comment type="caution">
    <text evidence="6">The sequence shown here is derived from an EMBL/GenBank/DDBJ whole genome shotgun (WGS) entry which is preliminary data.</text>
</comment>
<organism evidence="6 7">
    <name type="scientific">Nocardia bhagyanarayanae</name>
    <dbReference type="NCBI Taxonomy" id="1215925"/>
    <lineage>
        <taxon>Bacteria</taxon>
        <taxon>Bacillati</taxon>
        <taxon>Actinomycetota</taxon>
        <taxon>Actinomycetes</taxon>
        <taxon>Mycobacteriales</taxon>
        <taxon>Nocardiaceae</taxon>
        <taxon>Nocardia</taxon>
    </lineage>
</organism>
<dbReference type="InterPro" id="IPR001647">
    <property type="entry name" value="HTH_TetR"/>
</dbReference>
<dbReference type="InterPro" id="IPR036271">
    <property type="entry name" value="Tet_transcr_reg_TetR-rel_C_sf"/>
</dbReference>
<gene>
    <name evidence="6" type="ORF">FB390_4176</name>
</gene>
<feature type="domain" description="HTH tetR-type" evidence="5">
    <location>
        <begin position="1"/>
        <end position="59"/>
    </location>
</feature>
<sequence>MRRAILTAAAAELADVGAERASLRSIARRVGISHQALTYHFADRRAVLTAVAVDGFTRLTADIADALAQVPTDVPLGEHAIAVGATYVAFAREHPALFTLMLGSTQVDDANAELVDKRLQIWNLLLQTAAQESDRGWGGGVEPQYMALLAWTVVHGLATLDRSAPRAADVADLLRVLNGAIIRPDTD</sequence>
<evidence type="ECO:0000256" key="2">
    <source>
        <dbReference type="ARBA" id="ARBA00023125"/>
    </source>
</evidence>
<evidence type="ECO:0000256" key="3">
    <source>
        <dbReference type="ARBA" id="ARBA00023163"/>
    </source>
</evidence>
<dbReference type="AlphaFoldDB" id="A0A543FF48"/>
<dbReference type="GO" id="GO:0000976">
    <property type="term" value="F:transcription cis-regulatory region binding"/>
    <property type="evidence" value="ECO:0007669"/>
    <property type="project" value="TreeGrafter"/>
</dbReference>
<dbReference type="PROSITE" id="PS50977">
    <property type="entry name" value="HTH_TETR_2"/>
    <property type="match status" value="1"/>
</dbReference>
<dbReference type="EMBL" id="VFPG01000001">
    <property type="protein sequence ID" value="TQM32493.1"/>
    <property type="molecule type" value="Genomic_DNA"/>
</dbReference>
<dbReference type="InterPro" id="IPR025996">
    <property type="entry name" value="MT1864/Rv1816-like_C"/>
</dbReference>
<evidence type="ECO:0000256" key="1">
    <source>
        <dbReference type="ARBA" id="ARBA00023015"/>
    </source>
</evidence>
<dbReference type="Proteomes" id="UP000316331">
    <property type="component" value="Unassembled WGS sequence"/>
</dbReference>
<dbReference type="SUPFAM" id="SSF48498">
    <property type="entry name" value="Tetracyclin repressor-like, C-terminal domain"/>
    <property type="match status" value="1"/>
</dbReference>
<keyword evidence="7" id="KW-1185">Reference proteome</keyword>
<evidence type="ECO:0000259" key="5">
    <source>
        <dbReference type="PROSITE" id="PS50977"/>
    </source>
</evidence>
<dbReference type="Pfam" id="PF13305">
    <property type="entry name" value="TetR_C_33"/>
    <property type="match status" value="1"/>
</dbReference>
<dbReference type="Pfam" id="PF00440">
    <property type="entry name" value="TetR_N"/>
    <property type="match status" value="1"/>
</dbReference>
<dbReference type="GO" id="GO:0003700">
    <property type="term" value="F:DNA-binding transcription factor activity"/>
    <property type="evidence" value="ECO:0007669"/>
    <property type="project" value="TreeGrafter"/>
</dbReference>
<proteinExistence type="predicted"/>
<evidence type="ECO:0000256" key="4">
    <source>
        <dbReference type="PROSITE-ProRule" id="PRU00335"/>
    </source>
</evidence>
<keyword evidence="1" id="KW-0805">Transcription regulation</keyword>
<keyword evidence="2 4" id="KW-0238">DNA-binding</keyword>
<accession>A0A543FF48</accession>